<evidence type="ECO:0000256" key="1">
    <source>
        <dbReference type="SAM" id="MobiDB-lite"/>
    </source>
</evidence>
<gene>
    <name evidence="2" type="ORF">LIER_29384</name>
</gene>
<protein>
    <submittedName>
        <fullName evidence="2">Uncharacterized protein</fullName>
    </submittedName>
</protein>
<keyword evidence="3" id="KW-1185">Reference proteome</keyword>
<dbReference type="AlphaFoldDB" id="A0AAV3RKJ3"/>
<feature type="compositionally biased region" description="Low complexity" evidence="1">
    <location>
        <begin position="25"/>
        <end position="40"/>
    </location>
</feature>
<proteinExistence type="predicted"/>
<comment type="caution">
    <text evidence="2">The sequence shown here is derived from an EMBL/GenBank/DDBJ whole genome shotgun (WGS) entry which is preliminary data.</text>
</comment>
<reference evidence="2 3" key="1">
    <citation type="submission" date="2024-01" db="EMBL/GenBank/DDBJ databases">
        <title>The complete chloroplast genome sequence of Lithospermum erythrorhizon: insights into the phylogenetic relationship among Boraginaceae species and the maternal lineages of purple gromwells.</title>
        <authorList>
            <person name="Okada T."/>
            <person name="Watanabe K."/>
        </authorList>
    </citation>
    <scope>NUCLEOTIDE SEQUENCE [LARGE SCALE GENOMIC DNA]</scope>
</reference>
<feature type="region of interest" description="Disordered" evidence="1">
    <location>
        <begin position="1"/>
        <end position="44"/>
    </location>
</feature>
<dbReference type="Proteomes" id="UP001454036">
    <property type="component" value="Unassembled WGS sequence"/>
</dbReference>
<evidence type="ECO:0000313" key="2">
    <source>
        <dbReference type="EMBL" id="GAA0176379.1"/>
    </source>
</evidence>
<organism evidence="2 3">
    <name type="scientific">Lithospermum erythrorhizon</name>
    <name type="common">Purple gromwell</name>
    <name type="synonym">Lithospermum officinale var. erythrorhizon</name>
    <dbReference type="NCBI Taxonomy" id="34254"/>
    <lineage>
        <taxon>Eukaryota</taxon>
        <taxon>Viridiplantae</taxon>
        <taxon>Streptophyta</taxon>
        <taxon>Embryophyta</taxon>
        <taxon>Tracheophyta</taxon>
        <taxon>Spermatophyta</taxon>
        <taxon>Magnoliopsida</taxon>
        <taxon>eudicotyledons</taxon>
        <taxon>Gunneridae</taxon>
        <taxon>Pentapetalae</taxon>
        <taxon>asterids</taxon>
        <taxon>lamiids</taxon>
        <taxon>Boraginales</taxon>
        <taxon>Boraginaceae</taxon>
        <taxon>Boraginoideae</taxon>
        <taxon>Lithospermeae</taxon>
        <taxon>Lithospermum</taxon>
    </lineage>
</organism>
<name>A0AAV3RKJ3_LITER</name>
<dbReference type="EMBL" id="BAABME010010109">
    <property type="protein sequence ID" value="GAA0176379.1"/>
    <property type="molecule type" value="Genomic_DNA"/>
</dbReference>
<evidence type="ECO:0000313" key="3">
    <source>
        <dbReference type="Proteomes" id="UP001454036"/>
    </source>
</evidence>
<accession>A0AAV3RKJ3</accession>
<sequence>MCMREFPYLATANPDIRQEPLATQSSSSSPDDSDTKSASSPIPQVTVTNKVASKIMPGNNDVMAHVPIKDACIEAVKSPVFVISGSQTLESVLNFEILNW</sequence>